<dbReference type="AlphaFoldDB" id="A0AAJ0A1U8"/>
<keyword evidence="3" id="KW-1185">Reference proteome</keyword>
<organism evidence="2 3">
    <name type="scientific">Colletotrichum phormii</name>
    <dbReference type="NCBI Taxonomy" id="359342"/>
    <lineage>
        <taxon>Eukaryota</taxon>
        <taxon>Fungi</taxon>
        <taxon>Dikarya</taxon>
        <taxon>Ascomycota</taxon>
        <taxon>Pezizomycotina</taxon>
        <taxon>Sordariomycetes</taxon>
        <taxon>Hypocreomycetidae</taxon>
        <taxon>Glomerellales</taxon>
        <taxon>Glomerellaceae</taxon>
        <taxon>Colletotrichum</taxon>
        <taxon>Colletotrichum acutatum species complex</taxon>
    </lineage>
</organism>
<feature type="region of interest" description="Disordered" evidence="1">
    <location>
        <begin position="90"/>
        <end position="120"/>
    </location>
</feature>
<name>A0AAJ0A1U8_9PEZI</name>
<evidence type="ECO:0000313" key="2">
    <source>
        <dbReference type="EMBL" id="KAK1654927.1"/>
    </source>
</evidence>
<comment type="caution">
    <text evidence="2">The sequence shown here is derived from an EMBL/GenBank/DDBJ whole genome shotgun (WGS) entry which is preliminary data.</text>
</comment>
<dbReference type="Proteomes" id="UP001243989">
    <property type="component" value="Unassembled WGS sequence"/>
</dbReference>
<sequence length="120" mass="12760">MGKKGGGESIDERPETENEAQSSRESNKTNTSQSSPSSDLLNQATPQSCRGSESSPGVGSSHHSTTSKTVLNQRSKSLAKTIRFAAAKHPELHLQPSVDSSAEFPYEAKGGFSSNKRVPN</sequence>
<accession>A0AAJ0A1U8</accession>
<proteinExistence type="predicted"/>
<dbReference type="EMBL" id="JAHMHQ010000002">
    <property type="protein sequence ID" value="KAK1654927.1"/>
    <property type="molecule type" value="Genomic_DNA"/>
</dbReference>
<gene>
    <name evidence="2" type="ORF">BDP81DRAFT_91071</name>
</gene>
<reference evidence="2" key="1">
    <citation type="submission" date="2021-06" db="EMBL/GenBank/DDBJ databases">
        <title>Comparative genomics, transcriptomics and evolutionary studies reveal genomic signatures of adaptation to plant cell wall in hemibiotrophic fungi.</title>
        <authorList>
            <consortium name="DOE Joint Genome Institute"/>
            <person name="Baroncelli R."/>
            <person name="Diaz J.F."/>
            <person name="Benocci T."/>
            <person name="Peng M."/>
            <person name="Battaglia E."/>
            <person name="Haridas S."/>
            <person name="Andreopoulos W."/>
            <person name="Labutti K."/>
            <person name="Pangilinan J."/>
            <person name="Floch G.L."/>
            <person name="Makela M.R."/>
            <person name="Henrissat B."/>
            <person name="Grigoriev I.V."/>
            <person name="Crouch J.A."/>
            <person name="De Vries R.P."/>
            <person name="Sukno S.A."/>
            <person name="Thon M.R."/>
        </authorList>
    </citation>
    <scope>NUCLEOTIDE SEQUENCE</scope>
    <source>
        <strain evidence="2">CBS 102054</strain>
    </source>
</reference>
<dbReference type="RefSeq" id="XP_060450971.1">
    <property type="nucleotide sequence ID" value="XM_060596486.1"/>
</dbReference>
<feature type="region of interest" description="Disordered" evidence="1">
    <location>
        <begin position="1"/>
        <end position="74"/>
    </location>
</feature>
<dbReference type="GeneID" id="85481348"/>
<feature type="compositionally biased region" description="Polar residues" evidence="1">
    <location>
        <begin position="19"/>
        <end position="74"/>
    </location>
</feature>
<protein>
    <submittedName>
        <fullName evidence="2">Uncharacterized protein</fullName>
    </submittedName>
</protein>
<evidence type="ECO:0000256" key="1">
    <source>
        <dbReference type="SAM" id="MobiDB-lite"/>
    </source>
</evidence>
<evidence type="ECO:0000313" key="3">
    <source>
        <dbReference type="Proteomes" id="UP001243989"/>
    </source>
</evidence>